<dbReference type="Pfam" id="PF25596">
    <property type="entry name" value="CPSase_L_D1"/>
    <property type="match status" value="1"/>
</dbReference>
<evidence type="ECO:0000313" key="8">
    <source>
        <dbReference type="EMBL" id="GAF96561.1"/>
    </source>
</evidence>
<dbReference type="GO" id="GO:0046872">
    <property type="term" value="F:metal ion binding"/>
    <property type="evidence" value="ECO:0007669"/>
    <property type="project" value="InterPro"/>
</dbReference>
<feature type="domain" description="ATP-grasp" evidence="7">
    <location>
        <begin position="181"/>
        <end position="272"/>
    </location>
</feature>
<dbReference type="Pfam" id="PF02786">
    <property type="entry name" value="CPSase_L_D2"/>
    <property type="match status" value="1"/>
</dbReference>
<dbReference type="InterPro" id="IPR058047">
    <property type="entry name" value="CPSase_preATP-grasp"/>
</dbReference>
<keyword evidence="2" id="KW-0677">Repeat</keyword>
<dbReference type="PROSITE" id="PS50975">
    <property type="entry name" value="ATP_GRASP"/>
    <property type="match status" value="1"/>
</dbReference>
<dbReference type="Gene3D" id="3.30.1490.20">
    <property type="entry name" value="ATP-grasp fold, A domain"/>
    <property type="match status" value="1"/>
</dbReference>
<dbReference type="GO" id="GO:0005524">
    <property type="term" value="F:ATP binding"/>
    <property type="evidence" value="ECO:0007669"/>
    <property type="project" value="UniProtKB-KW"/>
</dbReference>
<comment type="catalytic activity">
    <reaction evidence="6">
        <text>hydrogencarbonate + NH4(+) + 2 ATP = carbamoyl phosphate + 2 ADP + phosphate + 2 H(+)</text>
        <dbReference type="Rhea" id="RHEA:18029"/>
        <dbReference type="ChEBI" id="CHEBI:15378"/>
        <dbReference type="ChEBI" id="CHEBI:17544"/>
        <dbReference type="ChEBI" id="CHEBI:28938"/>
        <dbReference type="ChEBI" id="CHEBI:30616"/>
        <dbReference type="ChEBI" id="CHEBI:43474"/>
        <dbReference type="ChEBI" id="CHEBI:58228"/>
        <dbReference type="ChEBI" id="CHEBI:456216"/>
        <dbReference type="EC" id="6.3.4.16"/>
    </reaction>
</comment>
<dbReference type="AlphaFoldDB" id="X0UB60"/>
<gene>
    <name evidence="8" type="ORF">S01H1_30294</name>
</gene>
<comment type="caution">
    <text evidence="8">The sequence shown here is derived from an EMBL/GenBank/DDBJ whole genome shotgun (WGS) entry which is preliminary data.</text>
</comment>
<evidence type="ECO:0000259" key="7">
    <source>
        <dbReference type="PROSITE" id="PS50975"/>
    </source>
</evidence>
<keyword evidence="1" id="KW-0436">Ligase</keyword>
<evidence type="ECO:0000256" key="5">
    <source>
        <dbReference type="ARBA" id="ARBA00044063"/>
    </source>
</evidence>
<dbReference type="InterPro" id="IPR005483">
    <property type="entry name" value="CPSase_dom"/>
</dbReference>
<dbReference type="InterPro" id="IPR011761">
    <property type="entry name" value="ATP-grasp"/>
</dbReference>
<dbReference type="GO" id="GO:0004087">
    <property type="term" value="F:carbamoyl-phosphate synthase (ammonia) activity"/>
    <property type="evidence" value="ECO:0007669"/>
    <property type="project" value="UniProtKB-EC"/>
</dbReference>
<feature type="non-terminal residue" evidence="8">
    <location>
        <position position="1"/>
    </location>
</feature>
<dbReference type="SUPFAM" id="SSF56059">
    <property type="entry name" value="Glutathione synthetase ATP-binding domain-like"/>
    <property type="match status" value="1"/>
</dbReference>
<dbReference type="FunFam" id="3.40.50.20:FF:000003">
    <property type="entry name" value="Carbamoyl-phosphate synthase large chain"/>
    <property type="match status" value="1"/>
</dbReference>
<accession>X0UB60</accession>
<feature type="non-terminal residue" evidence="8">
    <location>
        <position position="276"/>
    </location>
</feature>
<keyword evidence="3" id="KW-0547">Nucleotide-binding</keyword>
<reference evidence="8" key="1">
    <citation type="journal article" date="2014" name="Front. Microbiol.">
        <title>High frequency of phylogenetically diverse reductive dehalogenase-homologous genes in deep subseafloor sedimentary metagenomes.</title>
        <authorList>
            <person name="Kawai M."/>
            <person name="Futagami T."/>
            <person name="Toyoda A."/>
            <person name="Takaki Y."/>
            <person name="Nishi S."/>
            <person name="Hori S."/>
            <person name="Arai W."/>
            <person name="Tsubouchi T."/>
            <person name="Morono Y."/>
            <person name="Uchiyama I."/>
            <person name="Ito T."/>
            <person name="Fujiyama A."/>
            <person name="Inagaki F."/>
            <person name="Takami H."/>
        </authorList>
    </citation>
    <scope>NUCLEOTIDE SEQUENCE</scope>
    <source>
        <strain evidence="8">Expedition CK06-06</strain>
    </source>
</reference>
<dbReference type="PANTHER" id="PTHR11405">
    <property type="entry name" value="CARBAMOYLTRANSFERASE FAMILY MEMBER"/>
    <property type="match status" value="1"/>
</dbReference>
<dbReference type="FunFam" id="3.30.1490.20:FF:000001">
    <property type="entry name" value="Carbamoyl-phosphate synthase large chain"/>
    <property type="match status" value="1"/>
</dbReference>
<evidence type="ECO:0000256" key="1">
    <source>
        <dbReference type="ARBA" id="ARBA00022598"/>
    </source>
</evidence>
<organism evidence="8">
    <name type="scientific">marine sediment metagenome</name>
    <dbReference type="NCBI Taxonomy" id="412755"/>
    <lineage>
        <taxon>unclassified sequences</taxon>
        <taxon>metagenomes</taxon>
        <taxon>ecological metagenomes</taxon>
    </lineage>
</organism>
<name>X0UB60_9ZZZZ</name>
<dbReference type="GO" id="GO:0005737">
    <property type="term" value="C:cytoplasm"/>
    <property type="evidence" value="ECO:0007669"/>
    <property type="project" value="TreeGrafter"/>
</dbReference>
<dbReference type="PROSITE" id="PS00866">
    <property type="entry name" value="CPSASE_1"/>
    <property type="match status" value="1"/>
</dbReference>
<dbReference type="InterPro" id="IPR013815">
    <property type="entry name" value="ATP_grasp_subdomain_1"/>
</dbReference>
<evidence type="ECO:0000256" key="6">
    <source>
        <dbReference type="ARBA" id="ARBA00047359"/>
    </source>
</evidence>
<dbReference type="SUPFAM" id="SSF52440">
    <property type="entry name" value="PreATP-grasp domain"/>
    <property type="match status" value="1"/>
</dbReference>
<dbReference type="GO" id="GO:0004088">
    <property type="term" value="F:carbamoyl-phosphate synthase (glutamine-hydrolyzing) activity"/>
    <property type="evidence" value="ECO:0007669"/>
    <property type="project" value="TreeGrafter"/>
</dbReference>
<dbReference type="EMBL" id="BARS01018630">
    <property type="protein sequence ID" value="GAF96561.1"/>
    <property type="molecule type" value="Genomic_DNA"/>
</dbReference>
<evidence type="ECO:0000256" key="2">
    <source>
        <dbReference type="ARBA" id="ARBA00022737"/>
    </source>
</evidence>
<dbReference type="InterPro" id="IPR005479">
    <property type="entry name" value="CPAse_ATP-bd"/>
</dbReference>
<dbReference type="PRINTS" id="PR00098">
    <property type="entry name" value="CPSASE"/>
</dbReference>
<evidence type="ECO:0000256" key="4">
    <source>
        <dbReference type="ARBA" id="ARBA00022840"/>
    </source>
</evidence>
<evidence type="ECO:0000256" key="3">
    <source>
        <dbReference type="ARBA" id="ARBA00022741"/>
    </source>
</evidence>
<sequence>DGFADRYLSQLLNIPEEKIRQQRTNIGVVEAWEPVPVSGVENAAYYFSTYNAPDKVGVTKERKIMVLGGGPNRIGQGIEFDYCCVHAAFALRDEGFESIMVNCNPETVSTDYDTSDKLYFEPLTVEDVLSIYGKEKPEGIIVQFGGQTPLNIANELAKAGVKIIGTSPDTIDLAEDRDRFRAMMKKLDIPMSESGMASNLDEALAIAERIGYPLMVRPSYVLGGRGMEVVHDEEMLREYVAAAVEVTPERPILIDKFLEDAIEAEADALADGTDAF</sequence>
<dbReference type="GO" id="GO:0006541">
    <property type="term" value="P:glutamine metabolic process"/>
    <property type="evidence" value="ECO:0007669"/>
    <property type="project" value="TreeGrafter"/>
</dbReference>
<proteinExistence type="predicted"/>
<protein>
    <recommendedName>
        <fullName evidence="5">carbamoyl-phosphate synthase (ammonia)</fullName>
        <ecNumber evidence="5">6.3.4.16</ecNumber>
    </recommendedName>
</protein>
<dbReference type="InterPro" id="IPR036897">
    <property type="entry name" value="CarbamoylP_synth_lsu_oligo_sf"/>
</dbReference>
<dbReference type="SUPFAM" id="SSF48108">
    <property type="entry name" value="Carbamoyl phosphate synthetase, large subunit connection domain"/>
    <property type="match status" value="1"/>
</dbReference>
<dbReference type="InterPro" id="IPR016185">
    <property type="entry name" value="PreATP-grasp_dom_sf"/>
</dbReference>
<dbReference type="EC" id="6.3.4.16" evidence="5"/>
<dbReference type="Gene3D" id="3.30.470.20">
    <property type="entry name" value="ATP-grasp fold, B domain"/>
    <property type="match status" value="1"/>
</dbReference>
<dbReference type="PANTHER" id="PTHR11405:SF53">
    <property type="entry name" value="CARBAMOYL-PHOSPHATE SYNTHASE [AMMONIA], MITOCHONDRIAL"/>
    <property type="match status" value="1"/>
</dbReference>
<dbReference type="Gene3D" id="3.40.50.20">
    <property type="match status" value="1"/>
</dbReference>
<keyword evidence="4" id="KW-0067">ATP-binding</keyword>